<comment type="caution">
    <text evidence="1">The sequence shown here is derived from an EMBL/GenBank/DDBJ whole genome shotgun (WGS) entry which is preliminary data.</text>
</comment>
<evidence type="ECO:0000313" key="2">
    <source>
        <dbReference type="Proteomes" id="UP000270868"/>
    </source>
</evidence>
<organism evidence="1 2">
    <name type="scientific">Streptococcus cristatus</name>
    <dbReference type="NCBI Taxonomy" id="45634"/>
    <lineage>
        <taxon>Bacteria</taxon>
        <taxon>Bacillati</taxon>
        <taxon>Bacillota</taxon>
        <taxon>Bacilli</taxon>
        <taxon>Lactobacillales</taxon>
        <taxon>Streptococcaceae</taxon>
        <taxon>Streptococcus</taxon>
    </lineage>
</organism>
<gene>
    <name evidence="1" type="ORF">D8792_00395</name>
</gene>
<sequence length="48" mass="5583">MGILLFLFILGLIFLFYFVGFIIKLILGIVFFVIGLVVLLFLLGRYRK</sequence>
<dbReference type="Proteomes" id="UP000270868">
    <property type="component" value="Unassembled WGS sequence"/>
</dbReference>
<accession>A0A0F2CQ11</accession>
<dbReference type="AlphaFoldDB" id="A0A0F2CQ11"/>
<proteinExistence type="predicted"/>
<dbReference type="EMBL" id="RJPS01000001">
    <property type="protein sequence ID" value="RSJ92517.1"/>
    <property type="molecule type" value="Genomic_DNA"/>
</dbReference>
<protein>
    <submittedName>
        <fullName evidence="1">Uncharacterized protein</fullName>
    </submittedName>
</protein>
<name>A0A0F2CQ11_STRCR</name>
<reference evidence="1 2" key="1">
    <citation type="submission" date="2018-11" db="EMBL/GenBank/DDBJ databases">
        <title>Species Designations Belie Phenotypic and Genotypic Heterogeneity in Oral Streptococci.</title>
        <authorList>
            <person name="Velsko I."/>
        </authorList>
    </citation>
    <scope>NUCLEOTIDE SEQUENCE [LARGE SCALE GENOMIC DNA]</scope>
    <source>
        <strain evidence="1 2">A52</strain>
    </source>
</reference>
<evidence type="ECO:0000313" key="1">
    <source>
        <dbReference type="EMBL" id="RSJ92517.1"/>
    </source>
</evidence>